<evidence type="ECO:0000256" key="2">
    <source>
        <dbReference type="ARBA" id="ARBA00022670"/>
    </source>
</evidence>
<dbReference type="InterPro" id="IPR039417">
    <property type="entry name" value="Peptidase_C1A_papain-like"/>
</dbReference>
<proteinExistence type="inferred from homology"/>
<keyword evidence="2" id="KW-0645">Protease</keyword>
<dbReference type="InterPro" id="IPR038765">
    <property type="entry name" value="Papain-like_cys_pep_sf"/>
</dbReference>
<feature type="domain" description="Peptidase C1A papain C-terminal" evidence="6">
    <location>
        <begin position="124"/>
        <end position="339"/>
    </location>
</feature>
<dbReference type="InterPro" id="IPR013128">
    <property type="entry name" value="Peptidase_C1A"/>
</dbReference>
<keyword evidence="7" id="KW-1185">Reference proteome</keyword>
<evidence type="ECO:0000256" key="5">
    <source>
        <dbReference type="SAM" id="SignalP"/>
    </source>
</evidence>
<dbReference type="PRINTS" id="PR00705">
    <property type="entry name" value="PAPAIN"/>
</dbReference>
<dbReference type="PANTHER" id="PTHR12411">
    <property type="entry name" value="CYSTEINE PROTEASE FAMILY C1-RELATED"/>
    <property type="match status" value="1"/>
</dbReference>
<dbReference type="InterPro" id="IPR000668">
    <property type="entry name" value="Peptidase_C1A_C"/>
</dbReference>
<organism evidence="7 8">
    <name type="scientific">Mesorhabditis belari</name>
    <dbReference type="NCBI Taxonomy" id="2138241"/>
    <lineage>
        <taxon>Eukaryota</taxon>
        <taxon>Metazoa</taxon>
        <taxon>Ecdysozoa</taxon>
        <taxon>Nematoda</taxon>
        <taxon>Chromadorea</taxon>
        <taxon>Rhabditida</taxon>
        <taxon>Rhabditina</taxon>
        <taxon>Rhabditomorpha</taxon>
        <taxon>Rhabditoidea</taxon>
        <taxon>Rhabditidae</taxon>
        <taxon>Mesorhabditinae</taxon>
        <taxon>Mesorhabditis</taxon>
    </lineage>
</organism>
<dbReference type="GO" id="GO:0006508">
    <property type="term" value="P:proteolysis"/>
    <property type="evidence" value="ECO:0007669"/>
    <property type="project" value="UniProtKB-KW"/>
</dbReference>
<dbReference type="SUPFAM" id="SSF54001">
    <property type="entry name" value="Cysteine proteinases"/>
    <property type="match status" value="1"/>
</dbReference>
<evidence type="ECO:0000256" key="1">
    <source>
        <dbReference type="ARBA" id="ARBA00008455"/>
    </source>
</evidence>
<dbReference type="PROSITE" id="PS00640">
    <property type="entry name" value="THIOL_PROTEASE_ASN"/>
    <property type="match status" value="1"/>
</dbReference>
<feature type="chain" id="PRO_5041944590" evidence="5">
    <location>
        <begin position="20"/>
        <end position="351"/>
    </location>
</feature>
<reference evidence="8" key="1">
    <citation type="submission" date="2024-02" db="UniProtKB">
        <authorList>
            <consortium name="WormBaseParasite"/>
        </authorList>
    </citation>
    <scope>IDENTIFICATION</scope>
</reference>
<keyword evidence="4" id="KW-0788">Thiol protease</keyword>
<protein>
    <submittedName>
        <fullName evidence="8">Peptidase C1A papain C-terminal domain-containing protein</fullName>
    </submittedName>
</protein>
<dbReference type="SMART" id="SM00645">
    <property type="entry name" value="Pept_C1"/>
    <property type="match status" value="1"/>
</dbReference>
<keyword evidence="5" id="KW-0732">Signal</keyword>
<comment type="similarity">
    <text evidence="1">Belongs to the peptidase C1 family.</text>
</comment>
<dbReference type="CDD" id="cd02248">
    <property type="entry name" value="Peptidase_C1A"/>
    <property type="match status" value="1"/>
</dbReference>
<dbReference type="PROSITE" id="PS00139">
    <property type="entry name" value="THIOL_PROTEASE_CYS"/>
    <property type="match status" value="1"/>
</dbReference>
<evidence type="ECO:0000256" key="3">
    <source>
        <dbReference type="ARBA" id="ARBA00022801"/>
    </source>
</evidence>
<dbReference type="InterPro" id="IPR025661">
    <property type="entry name" value="Pept_asp_AS"/>
</dbReference>
<evidence type="ECO:0000313" key="8">
    <source>
        <dbReference type="WBParaSite" id="MBELARI_LOCUS4062"/>
    </source>
</evidence>
<dbReference type="Pfam" id="PF00112">
    <property type="entry name" value="Peptidase_C1"/>
    <property type="match status" value="1"/>
</dbReference>
<dbReference type="GO" id="GO:0008234">
    <property type="term" value="F:cysteine-type peptidase activity"/>
    <property type="evidence" value="ECO:0007669"/>
    <property type="project" value="UniProtKB-KW"/>
</dbReference>
<name>A0AAF3FB83_9BILA</name>
<dbReference type="Gene3D" id="3.90.70.10">
    <property type="entry name" value="Cysteine proteinases"/>
    <property type="match status" value="1"/>
</dbReference>
<evidence type="ECO:0000313" key="7">
    <source>
        <dbReference type="Proteomes" id="UP000887575"/>
    </source>
</evidence>
<accession>A0AAF3FB83</accession>
<dbReference type="Proteomes" id="UP000887575">
    <property type="component" value="Unassembled WGS sequence"/>
</dbReference>
<dbReference type="WBParaSite" id="MBELARI_LOCUS4062">
    <property type="protein sequence ID" value="MBELARI_LOCUS4062"/>
    <property type="gene ID" value="MBELARI_LOCUS4062"/>
</dbReference>
<feature type="signal peptide" evidence="5">
    <location>
        <begin position="1"/>
        <end position="19"/>
    </location>
</feature>
<keyword evidence="3" id="KW-0378">Hydrolase</keyword>
<dbReference type="AlphaFoldDB" id="A0AAF3FB83"/>
<evidence type="ECO:0000259" key="6">
    <source>
        <dbReference type="SMART" id="SM00645"/>
    </source>
</evidence>
<evidence type="ECO:0000256" key="4">
    <source>
        <dbReference type="ARBA" id="ARBA00022807"/>
    </source>
</evidence>
<dbReference type="InterPro" id="IPR000169">
    <property type="entry name" value="Pept_cys_AS"/>
</dbReference>
<sequence>MRFYLIFFFFFVATNGLSAASLKEKFERFLEKNNVTLTDAADFLKKLKNYVNRSGQLDKLREKLKARGAKYTLDETRFMDWSDEDLRKIVINEVFVFDVPPTTEEPSVIPKLRWFPSGRRKRSSSGSFDWRTSGLVGPVKDQGACGSCWAFGAIGAIEVQWKKHYNTGTFSEQQIVDCDKSNNACNGGSFVTAFDYIIKNGLAVSADYPYVSGQTKSGGGCQVPPKSTTVTIDRYKWLQSIDQMEYYLETVGPFVIKIYVPMDLFYYSSGIFVPDNSTCSPSNNQGGHILTVVGYGSENGQAFWIVRNSWGDRWGEGGYIRFAKGENHCVIEAYPYIPAIKGVLMPTDWNS</sequence>